<dbReference type="Proteomes" id="UP001202717">
    <property type="component" value="Chromosome"/>
</dbReference>
<protein>
    <recommendedName>
        <fullName evidence="5">DUF4890 domain-containing protein</fullName>
    </recommendedName>
</protein>
<sequence>MKKLMIIAIALLTLNATAQDKKNRKGFLNDLSAEEAATLKTKKMTLQLDLNDSQQQKVKVLMLEDAKQKEGIRAKRKAKKESEDSKKPTKEERYAMANNRLDKQIEMKKQMKIILNDEQYKKWEASLSKNGRKKQIRHQKNKSDKKQ</sequence>
<evidence type="ECO:0000256" key="1">
    <source>
        <dbReference type="SAM" id="MobiDB-lite"/>
    </source>
</evidence>
<keyword evidence="4" id="KW-1185">Reference proteome</keyword>
<evidence type="ECO:0008006" key="5">
    <source>
        <dbReference type="Google" id="ProtNLM"/>
    </source>
</evidence>
<evidence type="ECO:0000256" key="2">
    <source>
        <dbReference type="SAM" id="SignalP"/>
    </source>
</evidence>
<feature type="region of interest" description="Disordered" evidence="1">
    <location>
        <begin position="126"/>
        <end position="147"/>
    </location>
</feature>
<evidence type="ECO:0000313" key="3">
    <source>
        <dbReference type="EMBL" id="WCO02208.1"/>
    </source>
</evidence>
<feature type="compositionally biased region" description="Basic and acidic residues" evidence="1">
    <location>
        <begin position="80"/>
        <end position="97"/>
    </location>
</feature>
<dbReference type="RefSeq" id="WP_249995047.1">
    <property type="nucleotide sequence ID" value="NZ_CP116221.1"/>
</dbReference>
<dbReference type="Pfam" id="PF07813">
    <property type="entry name" value="LTXXQ"/>
    <property type="match status" value="1"/>
</dbReference>
<evidence type="ECO:0000313" key="4">
    <source>
        <dbReference type="Proteomes" id="UP001202717"/>
    </source>
</evidence>
<accession>A0ABY7RYU0</accession>
<name>A0ABY7RYU0_9FLAO</name>
<dbReference type="InterPro" id="IPR012899">
    <property type="entry name" value="LTXXQ"/>
</dbReference>
<feature type="region of interest" description="Disordered" evidence="1">
    <location>
        <begin position="68"/>
        <end position="97"/>
    </location>
</feature>
<dbReference type="EMBL" id="CP116221">
    <property type="protein sequence ID" value="WCO02208.1"/>
    <property type="molecule type" value="Genomic_DNA"/>
</dbReference>
<organism evidence="3 4">
    <name type="scientific">Psychroserpens ponticola</name>
    <dbReference type="NCBI Taxonomy" id="2932268"/>
    <lineage>
        <taxon>Bacteria</taxon>
        <taxon>Pseudomonadati</taxon>
        <taxon>Bacteroidota</taxon>
        <taxon>Flavobacteriia</taxon>
        <taxon>Flavobacteriales</taxon>
        <taxon>Flavobacteriaceae</taxon>
        <taxon>Psychroserpens</taxon>
    </lineage>
</organism>
<feature type="signal peptide" evidence="2">
    <location>
        <begin position="1"/>
        <end position="18"/>
    </location>
</feature>
<reference evidence="3 4" key="1">
    <citation type="submission" date="2023-01" db="EMBL/GenBank/DDBJ databases">
        <title>Psychroserpens ponticola sp. nov., isolated from seawater.</title>
        <authorList>
            <person name="Kristyanto S."/>
            <person name="Jung J."/>
            <person name="Kim J.M."/>
            <person name="Jeon C.O."/>
        </authorList>
    </citation>
    <scope>NUCLEOTIDE SEQUENCE [LARGE SCALE GENOMIC DNA]</scope>
    <source>
        <strain evidence="3 4">MSW6</strain>
    </source>
</reference>
<gene>
    <name evidence="3" type="ORF">MUN68_001665</name>
</gene>
<feature type="chain" id="PRO_5045151018" description="DUF4890 domain-containing protein" evidence="2">
    <location>
        <begin position="19"/>
        <end position="147"/>
    </location>
</feature>
<proteinExistence type="predicted"/>
<feature type="compositionally biased region" description="Basic residues" evidence="1">
    <location>
        <begin position="130"/>
        <end position="140"/>
    </location>
</feature>
<keyword evidence="2" id="KW-0732">Signal</keyword>